<dbReference type="Pfam" id="PF02654">
    <property type="entry name" value="CobS"/>
    <property type="match status" value="1"/>
</dbReference>
<dbReference type="Proteomes" id="UP001597322">
    <property type="component" value="Unassembled WGS sequence"/>
</dbReference>
<sequence>MQNARDFMNDLARSVAFLSRLPVPARFFLGHDGSVSRACRAFPLAGWLIALIPALVLMLLASWPEARLMACLLSLVLLALMTGGLHEDGLADSVDGLFGGRDRDHALTIMKDSRIGSFGVIGLIASFGLRASALVALCGLGSNGLAALALAAAASFSRGLMVWHWAKLPPARQGGTAVAMGQPEAKATRFALGLGTFLTLPLLVSGVSPLSLLASLGLSLGAAHIFTTYVQRKIGGHTGDTIGATQQITEMTLLFALVVTF</sequence>
<comment type="caution">
    <text evidence="20">The sequence shown here is derived from an EMBL/GenBank/DDBJ whole genome shotgun (WGS) entry which is preliminary data.</text>
</comment>
<feature type="transmembrane region" description="Helical" evidence="19">
    <location>
        <begin position="41"/>
        <end position="60"/>
    </location>
</feature>
<feature type="transmembrane region" description="Helical" evidence="19">
    <location>
        <begin position="143"/>
        <end position="166"/>
    </location>
</feature>
<accession>A0ABW4M015</accession>
<evidence type="ECO:0000256" key="7">
    <source>
        <dbReference type="ARBA" id="ARBA00022475"/>
    </source>
</evidence>
<keyword evidence="12 19" id="KW-1133">Transmembrane helix</keyword>
<evidence type="ECO:0000256" key="4">
    <source>
        <dbReference type="ARBA" id="ARBA00010561"/>
    </source>
</evidence>
<keyword evidence="21" id="KW-1185">Reference proteome</keyword>
<evidence type="ECO:0000256" key="15">
    <source>
        <dbReference type="ARBA" id="ARBA00032605"/>
    </source>
</evidence>
<comment type="similarity">
    <text evidence="4 19">Belongs to the CobS family.</text>
</comment>
<evidence type="ECO:0000256" key="10">
    <source>
        <dbReference type="ARBA" id="ARBA00022692"/>
    </source>
</evidence>
<dbReference type="PANTHER" id="PTHR34148">
    <property type="entry name" value="ADENOSYLCOBINAMIDE-GDP RIBAZOLETRANSFERASE"/>
    <property type="match status" value="1"/>
</dbReference>
<comment type="catalytic activity">
    <reaction evidence="17 19">
        <text>alpha-ribazole + adenosylcob(III)inamide-GDP = adenosylcob(III)alamin + GMP + H(+)</text>
        <dbReference type="Rhea" id="RHEA:16049"/>
        <dbReference type="ChEBI" id="CHEBI:10329"/>
        <dbReference type="ChEBI" id="CHEBI:15378"/>
        <dbReference type="ChEBI" id="CHEBI:18408"/>
        <dbReference type="ChEBI" id="CHEBI:58115"/>
        <dbReference type="ChEBI" id="CHEBI:60487"/>
        <dbReference type="EC" id="2.7.8.26"/>
    </reaction>
</comment>
<keyword evidence="9 19" id="KW-0808">Transferase</keyword>
<feature type="transmembrane region" description="Helical" evidence="19">
    <location>
        <begin position="210"/>
        <end position="230"/>
    </location>
</feature>
<evidence type="ECO:0000256" key="6">
    <source>
        <dbReference type="ARBA" id="ARBA00015850"/>
    </source>
</evidence>
<evidence type="ECO:0000256" key="17">
    <source>
        <dbReference type="ARBA" id="ARBA00048623"/>
    </source>
</evidence>
<feature type="transmembrane region" description="Helical" evidence="19">
    <location>
        <begin position="66"/>
        <end position="85"/>
    </location>
</feature>
<dbReference type="GO" id="GO:0051073">
    <property type="term" value="F:adenosylcobinamide-GDP ribazoletransferase activity"/>
    <property type="evidence" value="ECO:0007669"/>
    <property type="project" value="UniProtKB-EC"/>
</dbReference>
<comment type="cofactor">
    <cofactor evidence="1 19">
        <name>Mg(2+)</name>
        <dbReference type="ChEBI" id="CHEBI:18420"/>
    </cofactor>
</comment>
<organism evidence="20 21">
    <name type="scientific">Rhizobium helianthi</name>
    <dbReference type="NCBI Taxonomy" id="1132695"/>
    <lineage>
        <taxon>Bacteria</taxon>
        <taxon>Pseudomonadati</taxon>
        <taxon>Pseudomonadota</taxon>
        <taxon>Alphaproteobacteria</taxon>
        <taxon>Hyphomicrobiales</taxon>
        <taxon>Rhizobiaceae</taxon>
        <taxon>Rhizobium/Agrobacterium group</taxon>
        <taxon>Rhizobium</taxon>
    </lineage>
</organism>
<dbReference type="HAMAP" id="MF_00719">
    <property type="entry name" value="CobS"/>
    <property type="match status" value="1"/>
</dbReference>
<evidence type="ECO:0000256" key="2">
    <source>
        <dbReference type="ARBA" id="ARBA00004651"/>
    </source>
</evidence>
<comment type="function">
    <text evidence="14 19">Joins adenosylcobinamide-GDP and alpha-ribazole to generate adenosylcobalamin (Ado-cobalamin). Also synthesizes adenosylcobalamin 5'-phosphate from adenosylcobinamide-GDP and alpha-ribazole 5'-phosphate.</text>
</comment>
<name>A0ABW4M015_9HYPH</name>
<comment type="catalytic activity">
    <reaction evidence="18 19">
        <text>alpha-ribazole 5'-phosphate + adenosylcob(III)inamide-GDP = adenosylcob(III)alamin 5'-phosphate + GMP + H(+)</text>
        <dbReference type="Rhea" id="RHEA:23560"/>
        <dbReference type="ChEBI" id="CHEBI:15378"/>
        <dbReference type="ChEBI" id="CHEBI:57918"/>
        <dbReference type="ChEBI" id="CHEBI:58115"/>
        <dbReference type="ChEBI" id="CHEBI:60487"/>
        <dbReference type="ChEBI" id="CHEBI:60493"/>
        <dbReference type="EC" id="2.7.8.26"/>
    </reaction>
</comment>
<dbReference type="NCBIfam" id="TIGR00317">
    <property type="entry name" value="cobS"/>
    <property type="match status" value="1"/>
</dbReference>
<protein>
    <recommendedName>
        <fullName evidence="6 19">Adenosylcobinamide-GDP ribazoletransferase</fullName>
        <ecNumber evidence="5 19">2.7.8.26</ecNumber>
    </recommendedName>
    <alternativeName>
        <fullName evidence="16 19">Cobalamin synthase</fullName>
    </alternativeName>
    <alternativeName>
        <fullName evidence="15 19">Cobalamin-5'-phosphate synthase</fullName>
    </alternativeName>
</protein>
<evidence type="ECO:0000256" key="14">
    <source>
        <dbReference type="ARBA" id="ARBA00025228"/>
    </source>
</evidence>
<gene>
    <name evidence="19 20" type="primary">cobS</name>
    <name evidence="20" type="ORF">ACFSE1_01855</name>
</gene>
<evidence type="ECO:0000256" key="3">
    <source>
        <dbReference type="ARBA" id="ARBA00004663"/>
    </source>
</evidence>
<evidence type="ECO:0000256" key="13">
    <source>
        <dbReference type="ARBA" id="ARBA00023136"/>
    </source>
</evidence>
<keyword evidence="11 19" id="KW-0460">Magnesium</keyword>
<evidence type="ECO:0000256" key="12">
    <source>
        <dbReference type="ARBA" id="ARBA00022989"/>
    </source>
</evidence>
<keyword evidence="10 19" id="KW-0812">Transmembrane</keyword>
<evidence type="ECO:0000256" key="19">
    <source>
        <dbReference type="HAMAP-Rule" id="MF_00719"/>
    </source>
</evidence>
<keyword evidence="8 19" id="KW-0169">Cobalamin biosynthesis</keyword>
<feature type="transmembrane region" description="Helical" evidence="19">
    <location>
        <begin position="115"/>
        <end position="137"/>
    </location>
</feature>
<proteinExistence type="inferred from homology"/>
<evidence type="ECO:0000256" key="18">
    <source>
        <dbReference type="ARBA" id="ARBA00049504"/>
    </source>
</evidence>
<evidence type="ECO:0000256" key="8">
    <source>
        <dbReference type="ARBA" id="ARBA00022573"/>
    </source>
</evidence>
<dbReference type="InterPro" id="IPR003805">
    <property type="entry name" value="CobS"/>
</dbReference>
<dbReference type="EC" id="2.7.8.26" evidence="5 19"/>
<dbReference type="RefSeq" id="WP_377396553.1">
    <property type="nucleotide sequence ID" value="NZ_JBHUEQ010000003.1"/>
</dbReference>
<keyword evidence="13 19" id="KW-0472">Membrane</keyword>
<dbReference type="PANTHER" id="PTHR34148:SF1">
    <property type="entry name" value="ADENOSYLCOBINAMIDE-GDP RIBAZOLETRANSFERASE"/>
    <property type="match status" value="1"/>
</dbReference>
<comment type="subcellular location">
    <subcellularLocation>
        <location evidence="2 19">Cell membrane</location>
        <topology evidence="2 19">Multi-pass membrane protein</topology>
    </subcellularLocation>
</comment>
<keyword evidence="7 19" id="KW-1003">Cell membrane</keyword>
<evidence type="ECO:0000256" key="16">
    <source>
        <dbReference type="ARBA" id="ARBA00032853"/>
    </source>
</evidence>
<evidence type="ECO:0000313" key="20">
    <source>
        <dbReference type="EMBL" id="MFD1744194.1"/>
    </source>
</evidence>
<evidence type="ECO:0000256" key="11">
    <source>
        <dbReference type="ARBA" id="ARBA00022842"/>
    </source>
</evidence>
<evidence type="ECO:0000313" key="21">
    <source>
        <dbReference type="Proteomes" id="UP001597322"/>
    </source>
</evidence>
<reference evidence="21" key="1">
    <citation type="journal article" date="2019" name="Int. J. Syst. Evol. Microbiol.">
        <title>The Global Catalogue of Microorganisms (GCM) 10K type strain sequencing project: providing services to taxonomists for standard genome sequencing and annotation.</title>
        <authorList>
            <consortium name="The Broad Institute Genomics Platform"/>
            <consortium name="The Broad Institute Genome Sequencing Center for Infectious Disease"/>
            <person name="Wu L."/>
            <person name="Ma J."/>
        </authorList>
    </citation>
    <scope>NUCLEOTIDE SEQUENCE [LARGE SCALE GENOMIC DNA]</scope>
    <source>
        <strain evidence="21">CG52</strain>
    </source>
</reference>
<comment type="pathway">
    <text evidence="3 19">Cofactor biosynthesis; adenosylcobalamin biosynthesis; adenosylcobalamin from cob(II)yrinate a,c-diamide: step 7/7.</text>
</comment>
<evidence type="ECO:0000256" key="1">
    <source>
        <dbReference type="ARBA" id="ARBA00001946"/>
    </source>
</evidence>
<evidence type="ECO:0000256" key="5">
    <source>
        <dbReference type="ARBA" id="ARBA00013200"/>
    </source>
</evidence>
<dbReference type="EMBL" id="JBHUEQ010000003">
    <property type="protein sequence ID" value="MFD1744194.1"/>
    <property type="molecule type" value="Genomic_DNA"/>
</dbReference>
<evidence type="ECO:0000256" key="9">
    <source>
        <dbReference type="ARBA" id="ARBA00022679"/>
    </source>
</evidence>